<dbReference type="AlphaFoldDB" id="A0A392SD04"/>
<comment type="caution">
    <text evidence="1">The sequence shown here is derived from an EMBL/GenBank/DDBJ whole genome shotgun (WGS) entry which is preliminary data.</text>
</comment>
<protein>
    <submittedName>
        <fullName evidence="1">Uncharacterized protein</fullName>
    </submittedName>
</protein>
<reference evidence="1 2" key="1">
    <citation type="journal article" date="2018" name="Front. Plant Sci.">
        <title>Red Clover (Trifolium pratense) and Zigzag Clover (T. medium) - A Picture of Genomic Similarities and Differences.</title>
        <authorList>
            <person name="Dluhosova J."/>
            <person name="Istvanek J."/>
            <person name="Nedelnik J."/>
            <person name="Repkova J."/>
        </authorList>
    </citation>
    <scope>NUCLEOTIDE SEQUENCE [LARGE SCALE GENOMIC DNA]</scope>
    <source>
        <strain evidence="2">cv. 10/8</strain>
        <tissue evidence="1">Leaf</tissue>
    </source>
</reference>
<sequence>MLVAALHFWERSTNTFHFKVGMMTPTLFDIAAII</sequence>
<proteinExistence type="predicted"/>
<feature type="non-terminal residue" evidence="1">
    <location>
        <position position="34"/>
    </location>
</feature>
<evidence type="ECO:0000313" key="2">
    <source>
        <dbReference type="Proteomes" id="UP000265520"/>
    </source>
</evidence>
<accession>A0A392SD04</accession>
<organism evidence="1 2">
    <name type="scientific">Trifolium medium</name>
    <dbReference type="NCBI Taxonomy" id="97028"/>
    <lineage>
        <taxon>Eukaryota</taxon>
        <taxon>Viridiplantae</taxon>
        <taxon>Streptophyta</taxon>
        <taxon>Embryophyta</taxon>
        <taxon>Tracheophyta</taxon>
        <taxon>Spermatophyta</taxon>
        <taxon>Magnoliopsida</taxon>
        <taxon>eudicotyledons</taxon>
        <taxon>Gunneridae</taxon>
        <taxon>Pentapetalae</taxon>
        <taxon>rosids</taxon>
        <taxon>fabids</taxon>
        <taxon>Fabales</taxon>
        <taxon>Fabaceae</taxon>
        <taxon>Papilionoideae</taxon>
        <taxon>50 kb inversion clade</taxon>
        <taxon>NPAAA clade</taxon>
        <taxon>Hologalegina</taxon>
        <taxon>IRL clade</taxon>
        <taxon>Trifolieae</taxon>
        <taxon>Trifolium</taxon>
    </lineage>
</organism>
<dbReference type="Proteomes" id="UP000265520">
    <property type="component" value="Unassembled WGS sequence"/>
</dbReference>
<keyword evidence="2" id="KW-1185">Reference proteome</keyword>
<evidence type="ECO:0000313" key="1">
    <source>
        <dbReference type="EMBL" id="MCI46074.1"/>
    </source>
</evidence>
<dbReference type="EMBL" id="LXQA010352429">
    <property type="protein sequence ID" value="MCI46074.1"/>
    <property type="molecule type" value="Genomic_DNA"/>
</dbReference>
<name>A0A392SD04_9FABA</name>